<dbReference type="EMBL" id="LUEZ02000025">
    <property type="protein sequence ID" value="RDB26639.1"/>
    <property type="molecule type" value="Genomic_DNA"/>
</dbReference>
<protein>
    <submittedName>
        <fullName evidence="1">Uncharacterized protein</fullName>
    </submittedName>
</protein>
<keyword evidence="2" id="KW-1185">Reference proteome</keyword>
<comment type="caution">
    <text evidence="1">The sequence shown here is derived from an EMBL/GenBank/DDBJ whole genome shotgun (WGS) entry which is preliminary data.</text>
</comment>
<evidence type="ECO:0000313" key="2">
    <source>
        <dbReference type="Proteomes" id="UP000076154"/>
    </source>
</evidence>
<name>A0A369JWB9_HYPMA</name>
<dbReference type="InParanoid" id="A0A369JWB9"/>
<sequence length="91" mass="10325">MTIYELPSPLPILPRYPLSLLSPAATSQDPVVHYILVYLVIPSLSRVRIQPPPFWTSIIYPLGTPDVLHSDSNINPSSVLYTFYIYDMVHI</sequence>
<organism evidence="1 2">
    <name type="scientific">Hypsizygus marmoreus</name>
    <name type="common">White beech mushroom</name>
    <name type="synonym">Agaricus marmoreus</name>
    <dbReference type="NCBI Taxonomy" id="39966"/>
    <lineage>
        <taxon>Eukaryota</taxon>
        <taxon>Fungi</taxon>
        <taxon>Dikarya</taxon>
        <taxon>Basidiomycota</taxon>
        <taxon>Agaricomycotina</taxon>
        <taxon>Agaricomycetes</taxon>
        <taxon>Agaricomycetidae</taxon>
        <taxon>Agaricales</taxon>
        <taxon>Tricholomatineae</taxon>
        <taxon>Lyophyllaceae</taxon>
        <taxon>Hypsizygus</taxon>
    </lineage>
</organism>
<accession>A0A369JWB9</accession>
<proteinExistence type="predicted"/>
<evidence type="ECO:0000313" key="1">
    <source>
        <dbReference type="EMBL" id="RDB26639.1"/>
    </source>
</evidence>
<gene>
    <name evidence="1" type="ORF">Hypma_005561</name>
</gene>
<dbReference type="AlphaFoldDB" id="A0A369JWB9"/>
<dbReference type="Proteomes" id="UP000076154">
    <property type="component" value="Unassembled WGS sequence"/>
</dbReference>
<reference evidence="1" key="1">
    <citation type="submission" date="2018-04" db="EMBL/GenBank/DDBJ databases">
        <title>Whole genome sequencing of Hypsizygus marmoreus.</title>
        <authorList>
            <person name="Choi I.-G."/>
            <person name="Min B."/>
            <person name="Kim J.-G."/>
            <person name="Kim S."/>
            <person name="Oh Y.-L."/>
            <person name="Kong W.-S."/>
            <person name="Park H."/>
            <person name="Jeong J."/>
            <person name="Song E.-S."/>
        </authorList>
    </citation>
    <scope>NUCLEOTIDE SEQUENCE [LARGE SCALE GENOMIC DNA]</scope>
    <source>
        <strain evidence="1">51987-8</strain>
    </source>
</reference>